<feature type="signal peptide" evidence="2">
    <location>
        <begin position="1"/>
        <end position="16"/>
    </location>
</feature>
<dbReference type="AlphaFoldDB" id="A0A1L0B741"/>
<proteinExistence type="predicted"/>
<keyword evidence="2" id="KW-0732">Signal</keyword>
<protein>
    <submittedName>
        <fullName evidence="3">CIC11C00000003251</fullName>
    </submittedName>
</protein>
<gene>
    <name evidence="3" type="ORF">SAMEA4029010_CIC11G00000003251</name>
</gene>
<evidence type="ECO:0000256" key="2">
    <source>
        <dbReference type="SAM" id="SignalP"/>
    </source>
</evidence>
<feature type="region of interest" description="Disordered" evidence="1">
    <location>
        <begin position="111"/>
        <end position="179"/>
    </location>
</feature>
<dbReference type="Proteomes" id="UP000182334">
    <property type="component" value="Chromosome I"/>
</dbReference>
<feature type="chain" id="PRO_5012430781" evidence="2">
    <location>
        <begin position="17"/>
        <end position="201"/>
    </location>
</feature>
<evidence type="ECO:0000313" key="4">
    <source>
        <dbReference type="Proteomes" id="UP000182334"/>
    </source>
</evidence>
<reference evidence="3 4" key="1">
    <citation type="submission" date="2016-10" db="EMBL/GenBank/DDBJ databases">
        <authorList>
            <person name="de Groot N.N."/>
        </authorList>
    </citation>
    <scope>NUCLEOTIDE SEQUENCE [LARGE SCALE GENOMIC DNA]</scope>
    <source>
        <strain evidence="3 4">CBS 141442</strain>
    </source>
</reference>
<evidence type="ECO:0000313" key="3">
    <source>
        <dbReference type="EMBL" id="SGZ46598.1"/>
    </source>
</evidence>
<feature type="compositionally biased region" description="Low complexity" evidence="1">
    <location>
        <begin position="116"/>
        <end position="174"/>
    </location>
</feature>
<evidence type="ECO:0000256" key="1">
    <source>
        <dbReference type="SAM" id="MobiDB-lite"/>
    </source>
</evidence>
<organism evidence="3 4">
    <name type="scientific">Sungouiella intermedia</name>
    <dbReference type="NCBI Taxonomy" id="45354"/>
    <lineage>
        <taxon>Eukaryota</taxon>
        <taxon>Fungi</taxon>
        <taxon>Dikarya</taxon>
        <taxon>Ascomycota</taxon>
        <taxon>Saccharomycotina</taxon>
        <taxon>Pichiomycetes</taxon>
        <taxon>Metschnikowiaceae</taxon>
        <taxon>Sungouiella</taxon>
    </lineage>
</organism>
<sequence>MRPLFVSLLGITAILAADTTDYDFLYNTQLFGELELFIDRPDVLSDFAVYDTITLDSPAQTSYDAYIIHKYGSQILSIYSENGYTGTGIFGYFSLNPSALLPATTYVENETETDSSKASGGATTGSGSTTTGSSSARSGVTSETASSGDATTAGSGSTGSGSTSNAASSGSSTSAGGGAGDSNAPLLAVGAVLGALPFFLI</sequence>
<keyword evidence="4" id="KW-1185">Reference proteome</keyword>
<name>A0A1L0B741_9ASCO</name>
<accession>A0A1L0B741</accession>
<dbReference type="EMBL" id="LT635756">
    <property type="protein sequence ID" value="SGZ46598.1"/>
    <property type="molecule type" value="Genomic_DNA"/>
</dbReference>